<keyword evidence="2" id="KW-1185">Reference proteome</keyword>
<dbReference type="RefSeq" id="WP_085462888.1">
    <property type="nucleotide sequence ID" value="NZ_FXBL01000004.1"/>
</dbReference>
<evidence type="ECO:0000313" key="2">
    <source>
        <dbReference type="Proteomes" id="UP000193083"/>
    </source>
</evidence>
<dbReference type="SUPFAM" id="SSF53067">
    <property type="entry name" value="Actin-like ATPase domain"/>
    <property type="match status" value="2"/>
</dbReference>
<dbReference type="InterPro" id="IPR052519">
    <property type="entry name" value="Euk-type_GlcNAc_Kinase"/>
</dbReference>
<name>A0A1X7MTX6_9HYPH</name>
<dbReference type="InterPro" id="IPR043129">
    <property type="entry name" value="ATPase_NBD"/>
</dbReference>
<dbReference type="AlphaFoldDB" id="A0A1X7MTX6"/>
<organism evidence="1 2">
    <name type="scientific">Mesorhizobium australicum</name>
    <dbReference type="NCBI Taxonomy" id="536018"/>
    <lineage>
        <taxon>Bacteria</taxon>
        <taxon>Pseudomonadati</taxon>
        <taxon>Pseudomonadota</taxon>
        <taxon>Alphaproteobacteria</taxon>
        <taxon>Hyphomicrobiales</taxon>
        <taxon>Phyllobacteriaceae</taxon>
        <taxon>Mesorhizobium</taxon>
    </lineage>
</organism>
<evidence type="ECO:0000313" key="1">
    <source>
        <dbReference type="EMBL" id="SMH28084.1"/>
    </source>
</evidence>
<dbReference type="PANTHER" id="PTHR43190">
    <property type="entry name" value="N-ACETYL-D-GLUCOSAMINE KINASE"/>
    <property type="match status" value="1"/>
</dbReference>
<dbReference type="EMBL" id="FXBL01000004">
    <property type="protein sequence ID" value="SMH28084.1"/>
    <property type="molecule type" value="Genomic_DNA"/>
</dbReference>
<dbReference type="PANTHER" id="PTHR43190:SF3">
    <property type="entry name" value="N-ACETYL-D-GLUCOSAMINE KINASE"/>
    <property type="match status" value="1"/>
</dbReference>
<dbReference type="Gene3D" id="3.30.420.40">
    <property type="match status" value="2"/>
</dbReference>
<protein>
    <submittedName>
        <fullName evidence="1">BadF-type ATPase</fullName>
    </submittedName>
</protein>
<dbReference type="OrthoDB" id="63487at2"/>
<proteinExistence type="predicted"/>
<sequence>MTLQTSQPNGSLIVGIDIGGTKTHLRAELAGVQDPARVNDHIVPSAQWRTRSWDDDAHRLLDMVDRLAAGMPVAAIGVGAHGCDDDEECQAFGRAFSALTEIPVSVVNDAELMPLALGLTGQIGVVAGTGSIAVCRPKGRAMISAGGWGWVVGDEGSAAGLVREAVRAVARYFDAGGEPDEPLAKALLHALDVPAIPRLGSALASLGGPAAIGAHAEAVFEAAAHGSELARRVIREGGQELAQLVMHLDARGAGASHVVAGGSVIVAQASLWQAFSDAVSERSSARITPHLFSGSPVEGACRLAATLAQSSSGELKRLAR</sequence>
<reference evidence="1 2" key="1">
    <citation type="submission" date="2017-04" db="EMBL/GenBank/DDBJ databases">
        <authorList>
            <person name="Afonso C.L."/>
            <person name="Miller P.J."/>
            <person name="Scott M.A."/>
            <person name="Spackman E."/>
            <person name="Goraichik I."/>
            <person name="Dimitrov K.M."/>
            <person name="Suarez D.L."/>
            <person name="Swayne D.E."/>
        </authorList>
    </citation>
    <scope>NUCLEOTIDE SEQUENCE [LARGE SCALE GENOMIC DNA]</scope>
    <source>
        <strain evidence="1 2">B5P</strain>
    </source>
</reference>
<accession>A0A1X7MTX6</accession>
<dbReference type="Proteomes" id="UP000193083">
    <property type="component" value="Unassembled WGS sequence"/>
</dbReference>
<gene>
    <name evidence="1" type="ORF">SAMN02982922_0722</name>
</gene>